<keyword evidence="3 7" id="KW-0732">Signal</keyword>
<keyword evidence="4" id="KW-0256">Endoplasmic reticulum</keyword>
<reference evidence="9 10" key="1">
    <citation type="journal article" date="2024" name="Nat. Commun.">
        <title>Phylogenomics reveals the evolutionary origins of lichenization in chlorophyte algae.</title>
        <authorList>
            <person name="Puginier C."/>
            <person name="Libourel C."/>
            <person name="Otte J."/>
            <person name="Skaloud P."/>
            <person name="Haon M."/>
            <person name="Grisel S."/>
            <person name="Petersen M."/>
            <person name="Berrin J.G."/>
            <person name="Delaux P.M."/>
            <person name="Dal Grande F."/>
            <person name="Keller J."/>
        </authorList>
    </citation>
    <scope>NUCLEOTIDE SEQUENCE [LARGE SCALE GENOMIC DNA]</scope>
    <source>
        <strain evidence="9 10">SAG 2523</strain>
    </source>
</reference>
<dbReference type="InterPro" id="IPR014912">
    <property type="entry name" value="Sep15_SelM_dom"/>
</dbReference>
<proteinExistence type="inferred from homology"/>
<feature type="signal peptide" evidence="7">
    <location>
        <begin position="1"/>
        <end position="18"/>
    </location>
</feature>
<dbReference type="Proteomes" id="UP001485043">
    <property type="component" value="Unassembled WGS sequence"/>
</dbReference>
<dbReference type="Pfam" id="PF08806">
    <property type="entry name" value="Sep15_SelM"/>
    <property type="match status" value="1"/>
</dbReference>
<dbReference type="PANTHER" id="PTHR13077">
    <property type="entry name" value="SELENOPROTEIN F"/>
    <property type="match status" value="1"/>
</dbReference>
<name>A0AAW1TGI0_9CHLO</name>
<evidence type="ECO:0000313" key="9">
    <source>
        <dbReference type="EMBL" id="KAK9867933.1"/>
    </source>
</evidence>
<dbReference type="GO" id="GO:0005788">
    <property type="term" value="C:endoplasmic reticulum lumen"/>
    <property type="evidence" value="ECO:0007669"/>
    <property type="project" value="UniProtKB-SubCell"/>
</dbReference>
<comment type="caution">
    <text evidence="9">The sequence shown here is derived from an EMBL/GenBank/DDBJ whole genome shotgun (WGS) entry which is preliminary data.</text>
</comment>
<comment type="similarity">
    <text evidence="2">Belongs to the selenoprotein M/F family.</text>
</comment>
<dbReference type="SUPFAM" id="SSF52833">
    <property type="entry name" value="Thioredoxin-like"/>
    <property type="match status" value="1"/>
</dbReference>
<dbReference type="Gene3D" id="3.40.30.50">
    <property type="entry name" value="Sep15/SelM thioredoxin-like domain, active-site redox motif"/>
    <property type="match status" value="1"/>
</dbReference>
<evidence type="ECO:0000256" key="3">
    <source>
        <dbReference type="ARBA" id="ARBA00022729"/>
    </source>
</evidence>
<keyword evidence="10" id="KW-1185">Reference proteome</keyword>
<dbReference type="EMBL" id="JALJOV010000054">
    <property type="protein sequence ID" value="KAK9867933.1"/>
    <property type="molecule type" value="Genomic_DNA"/>
</dbReference>
<feature type="domain" description="Selenoprotein F/M" evidence="8">
    <location>
        <begin position="76"/>
        <end position="146"/>
    </location>
</feature>
<accession>A0AAW1TGI0</accession>
<evidence type="ECO:0000256" key="7">
    <source>
        <dbReference type="SAM" id="SignalP"/>
    </source>
</evidence>
<sequence>MIKKYCLLSLFLLASAASQETESPSEEGSCAQLGFTGSQACSDCQRLGQYVTDQDLVNECNGCCNASISTGKHRSAVLEVCQHRLREFPHINEFIKREASKYGSLSISHPYAALPKLILKGGKPKEVIRIDKWKTENIVEYLDARLA</sequence>
<gene>
    <name evidence="9" type="ORF">WJX84_004566</name>
</gene>
<evidence type="ECO:0000256" key="2">
    <source>
        <dbReference type="ARBA" id="ARBA00005742"/>
    </source>
</evidence>
<dbReference type="InterPro" id="IPR036249">
    <property type="entry name" value="Thioredoxin-like_sf"/>
</dbReference>
<keyword evidence="5" id="KW-0712">Selenocysteine</keyword>
<protein>
    <recommendedName>
        <fullName evidence="6">Selenoprotein F</fullName>
    </recommendedName>
</protein>
<dbReference type="PANTHER" id="PTHR13077:SF6">
    <property type="entry name" value="SELENOPROTEIN F"/>
    <property type="match status" value="1"/>
</dbReference>
<evidence type="ECO:0000256" key="1">
    <source>
        <dbReference type="ARBA" id="ARBA00004319"/>
    </source>
</evidence>
<dbReference type="InterPro" id="IPR038219">
    <property type="entry name" value="Sep15/SelM_sf"/>
</dbReference>
<dbReference type="AlphaFoldDB" id="A0AAW1TGI0"/>
<evidence type="ECO:0000259" key="8">
    <source>
        <dbReference type="Pfam" id="PF08806"/>
    </source>
</evidence>
<organism evidence="9 10">
    <name type="scientific">Apatococcus fuscideae</name>
    <dbReference type="NCBI Taxonomy" id="2026836"/>
    <lineage>
        <taxon>Eukaryota</taxon>
        <taxon>Viridiplantae</taxon>
        <taxon>Chlorophyta</taxon>
        <taxon>core chlorophytes</taxon>
        <taxon>Trebouxiophyceae</taxon>
        <taxon>Chlorellales</taxon>
        <taxon>Chlorellaceae</taxon>
        <taxon>Apatococcus</taxon>
    </lineage>
</organism>
<evidence type="ECO:0000256" key="4">
    <source>
        <dbReference type="ARBA" id="ARBA00022824"/>
    </source>
</evidence>
<feature type="chain" id="PRO_5043396610" description="Selenoprotein F" evidence="7">
    <location>
        <begin position="19"/>
        <end position="147"/>
    </location>
</feature>
<evidence type="ECO:0000256" key="6">
    <source>
        <dbReference type="ARBA" id="ARBA00040775"/>
    </source>
</evidence>
<comment type="subcellular location">
    <subcellularLocation>
        <location evidence="1">Endoplasmic reticulum lumen</location>
    </subcellularLocation>
</comment>
<evidence type="ECO:0000313" key="10">
    <source>
        <dbReference type="Proteomes" id="UP001485043"/>
    </source>
</evidence>
<evidence type="ECO:0000256" key="5">
    <source>
        <dbReference type="ARBA" id="ARBA00022933"/>
    </source>
</evidence>
<dbReference type="GO" id="GO:0016491">
    <property type="term" value="F:oxidoreductase activity"/>
    <property type="evidence" value="ECO:0007669"/>
    <property type="project" value="TreeGrafter"/>
</dbReference>
<dbReference type="InterPro" id="IPR039992">
    <property type="entry name" value="Sep15_SelM"/>
</dbReference>